<dbReference type="RefSeq" id="WP_076529327.1">
    <property type="nucleotide sequence ID" value="NZ_BMEH01000002.1"/>
</dbReference>
<dbReference type="Pfam" id="PF05521">
    <property type="entry name" value="Phage_HCP"/>
    <property type="match status" value="1"/>
</dbReference>
<dbReference type="STRING" id="1086013.SAMN05421774_102103"/>
<proteinExistence type="predicted"/>
<dbReference type="Proteomes" id="UP000186141">
    <property type="component" value="Unassembled WGS sequence"/>
</dbReference>
<sequence length="112" mass="11645">MTALRLNRRMVLEARSEVADGAGGLVVSWVALGDLWAAVLPGAGREGGSEAVSLGEVALRITVRGAPEGAPSRPVAGQRLREGARLFRILAVAEADAAGRYLTCHAREEVAA</sequence>
<dbReference type="InterPro" id="IPR008767">
    <property type="entry name" value="Phage_SPP1_head-tail_adaptor"/>
</dbReference>
<gene>
    <name evidence="1" type="ORF">SAMN05421774_102103</name>
</gene>
<protein>
    <submittedName>
        <fullName evidence="1">Head-tail adaptor</fullName>
    </submittedName>
</protein>
<dbReference type="AlphaFoldDB" id="A0A1N7LQH0"/>
<name>A0A1N7LQH0_9RHOB</name>
<dbReference type="InterPro" id="IPR038666">
    <property type="entry name" value="SSP1_head-tail_sf"/>
</dbReference>
<dbReference type="Gene3D" id="2.40.10.270">
    <property type="entry name" value="Bacteriophage SPP1 head-tail adaptor protein"/>
    <property type="match status" value="1"/>
</dbReference>
<evidence type="ECO:0000313" key="2">
    <source>
        <dbReference type="Proteomes" id="UP000186141"/>
    </source>
</evidence>
<organism evidence="1 2">
    <name type="scientific">Gemmobacter megaterium</name>
    <dbReference type="NCBI Taxonomy" id="1086013"/>
    <lineage>
        <taxon>Bacteria</taxon>
        <taxon>Pseudomonadati</taxon>
        <taxon>Pseudomonadota</taxon>
        <taxon>Alphaproteobacteria</taxon>
        <taxon>Rhodobacterales</taxon>
        <taxon>Paracoccaceae</taxon>
        <taxon>Gemmobacter</taxon>
    </lineage>
</organism>
<evidence type="ECO:0000313" key="1">
    <source>
        <dbReference type="EMBL" id="SIS76097.1"/>
    </source>
</evidence>
<dbReference type="OrthoDB" id="7570189at2"/>
<keyword evidence="2" id="KW-1185">Reference proteome</keyword>
<reference evidence="1 2" key="1">
    <citation type="submission" date="2017-01" db="EMBL/GenBank/DDBJ databases">
        <authorList>
            <person name="Mah S.A."/>
            <person name="Swanson W.J."/>
            <person name="Moy G.W."/>
            <person name="Vacquier V.D."/>
        </authorList>
    </citation>
    <scope>NUCLEOTIDE SEQUENCE [LARGE SCALE GENOMIC DNA]</scope>
    <source>
        <strain evidence="1 2">DSM 26375</strain>
    </source>
</reference>
<accession>A0A1N7LQH0</accession>
<dbReference type="EMBL" id="FTOT01000002">
    <property type="protein sequence ID" value="SIS76097.1"/>
    <property type="molecule type" value="Genomic_DNA"/>
</dbReference>